<dbReference type="EMBL" id="BJZP01000020">
    <property type="protein sequence ID" value="GEO86508.1"/>
    <property type="molecule type" value="Genomic_DNA"/>
</dbReference>
<reference evidence="6 7" key="1">
    <citation type="submission" date="2019-07" db="EMBL/GenBank/DDBJ databases">
        <title>Whole genome shotgun sequence of Rhizobium naphthalenivorans NBRC 107585.</title>
        <authorList>
            <person name="Hosoyama A."/>
            <person name="Uohara A."/>
            <person name="Ohji S."/>
            <person name="Ichikawa N."/>
        </authorList>
    </citation>
    <scope>NUCLEOTIDE SEQUENCE [LARGE SCALE GENOMIC DNA]</scope>
    <source>
        <strain evidence="6 7">NBRC 107585</strain>
    </source>
</reference>
<dbReference type="SUPFAM" id="SSF140683">
    <property type="entry name" value="SP0561-like"/>
    <property type="match status" value="1"/>
</dbReference>
<sequence length="218" mass="24277">MTDIDFSQTVGKIATTVPGAADLFRRHGISFCCGGAERIDTAAEKAGLSPDTLLTELQTLMLASHREAPEGTAELIDHLRSRYHETHRSELAWLIPLAQKVERVHGAHPQAPVGLVDLLERIQADLEGHMSREEAVLFPLMERNEKAVPTQAITQIRHEHDVEAGYLAELEHVTRGFTLPDGACNSWRALYTSAKKFSEDLVEHMHLENNVLFPRFAG</sequence>
<evidence type="ECO:0000256" key="4">
    <source>
        <dbReference type="ARBA" id="ARBA00023004"/>
    </source>
</evidence>
<evidence type="ECO:0000313" key="7">
    <source>
        <dbReference type="Proteomes" id="UP000321717"/>
    </source>
</evidence>
<keyword evidence="2" id="KW-0963">Cytoplasm</keyword>
<comment type="caution">
    <text evidence="6">The sequence shown here is derived from an EMBL/GenBank/DDBJ whole genome shotgun (WGS) entry which is preliminary data.</text>
</comment>
<dbReference type="InterPro" id="IPR038062">
    <property type="entry name" value="ScdA-like_N_sf"/>
</dbReference>
<proteinExistence type="predicted"/>
<dbReference type="AlphaFoldDB" id="A0A512HM32"/>
<dbReference type="PANTHER" id="PTHR36438">
    <property type="entry name" value="IRON-SULFUR CLUSTER REPAIR PROTEIN YTFE"/>
    <property type="match status" value="1"/>
</dbReference>
<dbReference type="NCBIfam" id="TIGR03652">
    <property type="entry name" value="FeS_repair_RIC"/>
    <property type="match status" value="1"/>
</dbReference>
<dbReference type="Proteomes" id="UP000321717">
    <property type="component" value="Unassembled WGS sequence"/>
</dbReference>
<accession>A0A512HM32</accession>
<gene>
    <name evidence="6" type="ORF">RNA01_34400</name>
</gene>
<keyword evidence="7" id="KW-1185">Reference proteome</keyword>
<comment type="subcellular location">
    <subcellularLocation>
        <location evidence="1">Cytoplasm</location>
    </subcellularLocation>
</comment>
<evidence type="ECO:0000259" key="5">
    <source>
        <dbReference type="Pfam" id="PF01814"/>
    </source>
</evidence>
<dbReference type="OrthoDB" id="9797132at2"/>
<dbReference type="Pfam" id="PF01814">
    <property type="entry name" value="Hemerythrin"/>
    <property type="match status" value="1"/>
</dbReference>
<dbReference type="PANTHER" id="PTHR36438:SF1">
    <property type="entry name" value="IRON-SULFUR CLUSTER REPAIR PROTEIN YTFE"/>
    <property type="match status" value="1"/>
</dbReference>
<dbReference type="GO" id="GO:0046872">
    <property type="term" value="F:metal ion binding"/>
    <property type="evidence" value="ECO:0007669"/>
    <property type="project" value="UniProtKB-KW"/>
</dbReference>
<evidence type="ECO:0000256" key="3">
    <source>
        <dbReference type="ARBA" id="ARBA00022723"/>
    </source>
</evidence>
<feature type="domain" description="Hemerythrin-like" evidence="5">
    <location>
        <begin position="82"/>
        <end position="215"/>
    </location>
</feature>
<name>A0A512HM32_9HYPH</name>
<dbReference type="GO" id="GO:0005737">
    <property type="term" value="C:cytoplasm"/>
    <property type="evidence" value="ECO:0007669"/>
    <property type="project" value="UniProtKB-SubCell"/>
</dbReference>
<keyword evidence="3" id="KW-0479">Metal-binding</keyword>
<dbReference type="InterPro" id="IPR019903">
    <property type="entry name" value="RIC_family"/>
</dbReference>
<dbReference type="InterPro" id="IPR012312">
    <property type="entry name" value="Hemerythrin-like"/>
</dbReference>
<keyword evidence="4" id="KW-0408">Iron</keyword>
<protein>
    <submittedName>
        <fullName evidence="6">Iron-sulfur cluster repair di-iron protein</fullName>
    </submittedName>
</protein>
<dbReference type="Gene3D" id="1.20.120.520">
    <property type="entry name" value="nmb1532 protein domain like"/>
    <property type="match status" value="1"/>
</dbReference>
<evidence type="ECO:0000256" key="2">
    <source>
        <dbReference type="ARBA" id="ARBA00022490"/>
    </source>
</evidence>
<evidence type="ECO:0000256" key="1">
    <source>
        <dbReference type="ARBA" id="ARBA00004496"/>
    </source>
</evidence>
<dbReference type="RefSeq" id="WP_147181439.1">
    <property type="nucleotide sequence ID" value="NZ_BJZP01000020.1"/>
</dbReference>
<dbReference type="Gene3D" id="1.10.3910.10">
    <property type="entry name" value="SP0561-like"/>
    <property type="match status" value="1"/>
</dbReference>
<organism evidence="6 7">
    <name type="scientific">Ciceribacter naphthalenivorans</name>
    <dbReference type="NCBI Taxonomy" id="1118451"/>
    <lineage>
        <taxon>Bacteria</taxon>
        <taxon>Pseudomonadati</taxon>
        <taxon>Pseudomonadota</taxon>
        <taxon>Alphaproteobacteria</taxon>
        <taxon>Hyphomicrobiales</taxon>
        <taxon>Rhizobiaceae</taxon>
        <taxon>Ciceribacter</taxon>
    </lineage>
</organism>
<evidence type="ECO:0000313" key="6">
    <source>
        <dbReference type="EMBL" id="GEO86508.1"/>
    </source>
</evidence>
<dbReference type="Pfam" id="PF04405">
    <property type="entry name" value="ScdA_N"/>
    <property type="match status" value="1"/>
</dbReference>